<evidence type="ECO:0000256" key="1">
    <source>
        <dbReference type="SAM" id="Coils"/>
    </source>
</evidence>
<feature type="coiled-coil region" evidence="1">
    <location>
        <begin position="42"/>
        <end position="139"/>
    </location>
</feature>
<dbReference type="KEGG" id="tob:V4D31_02755"/>
<gene>
    <name evidence="2" type="ORF">V4D31_02755</name>
</gene>
<dbReference type="EMBL" id="CP144374">
    <property type="protein sequence ID" value="XCH49088.1"/>
    <property type="molecule type" value="Genomic_DNA"/>
</dbReference>
<evidence type="ECO:0008006" key="3">
    <source>
        <dbReference type="Google" id="ProtNLM"/>
    </source>
</evidence>
<dbReference type="AlphaFoldDB" id="A0AAU8H2T2"/>
<proteinExistence type="predicted"/>
<accession>A0AAU8H2T2</accession>
<protein>
    <recommendedName>
        <fullName evidence="3">Chordopoxvirus fusion protein</fullName>
    </recommendedName>
</protein>
<name>A0AAU8H2T2_9BACT</name>
<dbReference type="PANTHER" id="PTHR38753">
    <property type="entry name" value="SLR1441 PROTEIN"/>
    <property type="match status" value="1"/>
</dbReference>
<evidence type="ECO:0000313" key="2">
    <source>
        <dbReference type="EMBL" id="XCH49088.1"/>
    </source>
</evidence>
<dbReference type="PANTHER" id="PTHR38753:SF1">
    <property type="entry name" value="SLR1441 PROTEIN"/>
    <property type="match status" value="1"/>
</dbReference>
<organism evidence="2">
    <name type="scientific">Thermodesulfovibrio obliviosus</name>
    <dbReference type="NCBI Taxonomy" id="3118332"/>
    <lineage>
        <taxon>Bacteria</taxon>
        <taxon>Pseudomonadati</taxon>
        <taxon>Nitrospirota</taxon>
        <taxon>Thermodesulfovibrionia</taxon>
        <taxon>Thermodesulfovibrionales</taxon>
        <taxon>Thermodesulfovibrionaceae</taxon>
        <taxon>Thermodesulfovibrio</taxon>
    </lineage>
</organism>
<reference evidence="2" key="1">
    <citation type="submission" date="2024-01" db="EMBL/GenBank/DDBJ databases">
        <title>The first autotrophic representatives of the genus Thermodesulfovibrio.</title>
        <authorList>
            <person name="Maltseva A.I."/>
            <person name="Elcheninov A.G."/>
            <person name="Kublanov I.V."/>
            <person name="Lebedinsky A.V."/>
            <person name="Frolov E.N."/>
        </authorList>
    </citation>
    <scope>NUCLEOTIDE SEQUENCE</scope>
    <source>
        <strain evidence="2">3462-1</strain>
    </source>
</reference>
<dbReference type="RefSeq" id="WP_353686723.1">
    <property type="nucleotide sequence ID" value="NZ_CP144374.1"/>
</dbReference>
<sequence>MLFSSEIIEELEKLDPHIRSAFLKILKLIEKAIGEVVKREDFLELKKEVERLANIVTELAEAQRKSEQRLTRIEQTIAELAEAQKRTEERLNELAEAQTKSEQRLTRIEQTIAELAEAQKRTEEELRQLIGEHKKTREQLGGLTHTVGYVLEDRAYKGLPELIKRDFALQTIDFIKRDYIEISPNRYEEINIFGKGRTDGKEKWILGECKTQLKKTDIDSFLNKIKKIESLLKGEKILITVTYQASPPVRQYAQEKGVKIYFSYEMPL</sequence>
<keyword evidence="1" id="KW-0175">Coiled coil</keyword>